<evidence type="ECO:0000313" key="8">
    <source>
        <dbReference type="EMBL" id="SFC15643.1"/>
    </source>
</evidence>
<dbReference type="InterPro" id="IPR003594">
    <property type="entry name" value="HATPase_dom"/>
</dbReference>
<dbReference type="Pfam" id="PF00512">
    <property type="entry name" value="HisKA"/>
    <property type="match status" value="1"/>
</dbReference>
<dbReference type="SUPFAM" id="SSF47384">
    <property type="entry name" value="Homodimeric domain of signal transducing histidine kinase"/>
    <property type="match status" value="1"/>
</dbReference>
<keyword evidence="3" id="KW-0597">Phosphoprotein</keyword>
<dbReference type="SUPFAM" id="SSF55781">
    <property type="entry name" value="GAF domain-like"/>
    <property type="match status" value="1"/>
</dbReference>
<gene>
    <name evidence="8" type="ORF">SAMN05444422_10549</name>
</gene>
<dbReference type="InterPro" id="IPR036097">
    <property type="entry name" value="HisK_dim/P_sf"/>
</dbReference>
<dbReference type="SMART" id="SM00388">
    <property type="entry name" value="HisKA"/>
    <property type="match status" value="1"/>
</dbReference>
<sequence>MAVGSERRSFHVRYAGVNGSVRDRAVDALESTYRVTTVAGVDSTADLLADDVDCLVLAAGATAESQSVVDCLESVAAARPDVPIVPFVSRSELTGNSPEWVRALLRASVDDVVYRDAGSEPGTDAPRRLRDRIDAVYEASISDAGETVLEVARSLMGAAHDEVDIEIEWGLESVGRRLDADRSLVFEYDGDDERLVPTHSWFARPESTDSEPEPLPAASFPGFEEAIRAFDVHAVPAGTDAETATGTVGESAIDLGAEEGLEIPEGFIGDLGAAAGIRGGTDRGSPDCSRDPHPYLEERDLDALLAVPIVVDWELTGVLAVAGRQCRPWPEQLRRQLRTLGELVGYRLERRQRRRELVSQNERLEQFASVVSHDLRNPLNVISGSAELVSETGDDAYLDDVIDAADRMEAMIDDLLTLARDGVRVGDTEPVALESVVRDAWDDVATDGATLELEPDDLPTLEADRGRLRQALENLIRNAVEHNGDAVSIRVEEIEEGFALEDDGVGIPEDRREQIFEEGYTGDGGTGLGLSIVDRIVSAHGWSVSVTDGDEGGARFEITTE</sequence>
<dbReference type="Gene3D" id="3.30.565.10">
    <property type="entry name" value="Histidine kinase-like ATPase, C-terminal domain"/>
    <property type="match status" value="1"/>
</dbReference>
<dbReference type="Proteomes" id="UP000199161">
    <property type="component" value="Unassembled WGS sequence"/>
</dbReference>
<dbReference type="PROSITE" id="PS50109">
    <property type="entry name" value="HIS_KIN"/>
    <property type="match status" value="1"/>
</dbReference>
<accession>A0A1I1H2I0</accession>
<feature type="domain" description="Histidine kinase" evidence="7">
    <location>
        <begin position="370"/>
        <end position="561"/>
    </location>
</feature>
<comment type="catalytic activity">
    <reaction evidence="1">
        <text>ATP + protein L-histidine = ADP + protein N-phospho-L-histidine.</text>
        <dbReference type="EC" id="2.7.13.3"/>
    </reaction>
</comment>
<dbReference type="EMBL" id="FOKW01000005">
    <property type="protein sequence ID" value="SFC15643.1"/>
    <property type="molecule type" value="Genomic_DNA"/>
</dbReference>
<dbReference type="Gene3D" id="1.10.287.130">
    <property type="match status" value="1"/>
</dbReference>
<dbReference type="PANTHER" id="PTHR43711:SF1">
    <property type="entry name" value="HISTIDINE KINASE 1"/>
    <property type="match status" value="1"/>
</dbReference>
<dbReference type="InterPro" id="IPR050736">
    <property type="entry name" value="Sensor_HK_Regulatory"/>
</dbReference>
<evidence type="ECO:0000256" key="1">
    <source>
        <dbReference type="ARBA" id="ARBA00000085"/>
    </source>
</evidence>
<dbReference type="CDD" id="cd00082">
    <property type="entry name" value="HisKA"/>
    <property type="match status" value="1"/>
</dbReference>
<dbReference type="InterPro" id="IPR003661">
    <property type="entry name" value="HisK_dim/P_dom"/>
</dbReference>
<keyword evidence="9" id="KW-1185">Reference proteome</keyword>
<dbReference type="InterPro" id="IPR003018">
    <property type="entry name" value="GAF"/>
</dbReference>
<dbReference type="InterPro" id="IPR036890">
    <property type="entry name" value="HATPase_C_sf"/>
</dbReference>
<evidence type="ECO:0000256" key="4">
    <source>
        <dbReference type="ARBA" id="ARBA00022679"/>
    </source>
</evidence>
<dbReference type="GO" id="GO:0000155">
    <property type="term" value="F:phosphorelay sensor kinase activity"/>
    <property type="evidence" value="ECO:0007669"/>
    <property type="project" value="InterPro"/>
</dbReference>
<dbReference type="AlphaFoldDB" id="A0A1I1H2I0"/>
<evidence type="ECO:0000256" key="2">
    <source>
        <dbReference type="ARBA" id="ARBA00012438"/>
    </source>
</evidence>
<dbReference type="PRINTS" id="PR00344">
    <property type="entry name" value="BCTRLSENSOR"/>
</dbReference>
<dbReference type="CDD" id="cd00075">
    <property type="entry name" value="HATPase"/>
    <property type="match status" value="1"/>
</dbReference>
<dbReference type="OrthoDB" id="8127at2157"/>
<evidence type="ECO:0000259" key="7">
    <source>
        <dbReference type="PROSITE" id="PS50109"/>
    </source>
</evidence>
<name>A0A1I1H2I0_NATHA</name>
<evidence type="ECO:0000256" key="3">
    <source>
        <dbReference type="ARBA" id="ARBA00022553"/>
    </source>
</evidence>
<keyword evidence="6" id="KW-0902">Two-component regulatory system</keyword>
<dbReference type="PANTHER" id="PTHR43711">
    <property type="entry name" value="TWO-COMPONENT HISTIDINE KINASE"/>
    <property type="match status" value="1"/>
</dbReference>
<dbReference type="InterPro" id="IPR004358">
    <property type="entry name" value="Sig_transdc_His_kin-like_C"/>
</dbReference>
<protein>
    <recommendedName>
        <fullName evidence="2">histidine kinase</fullName>
        <ecNumber evidence="2">2.7.13.3</ecNumber>
    </recommendedName>
</protein>
<dbReference type="SMART" id="SM00387">
    <property type="entry name" value="HATPase_c"/>
    <property type="match status" value="1"/>
</dbReference>
<dbReference type="Pfam" id="PF01590">
    <property type="entry name" value="GAF"/>
    <property type="match status" value="1"/>
</dbReference>
<organism evidence="8 9">
    <name type="scientific">Natronobacterium haloterrestre</name>
    <name type="common">Halobiforma haloterrestris</name>
    <dbReference type="NCBI Taxonomy" id="148448"/>
    <lineage>
        <taxon>Archaea</taxon>
        <taxon>Methanobacteriati</taxon>
        <taxon>Methanobacteriota</taxon>
        <taxon>Stenosarchaea group</taxon>
        <taxon>Halobacteria</taxon>
        <taxon>Halobacteriales</taxon>
        <taxon>Natrialbaceae</taxon>
        <taxon>Natronobacterium</taxon>
    </lineage>
</organism>
<evidence type="ECO:0000256" key="5">
    <source>
        <dbReference type="ARBA" id="ARBA00022777"/>
    </source>
</evidence>
<dbReference type="InterPro" id="IPR029016">
    <property type="entry name" value="GAF-like_dom_sf"/>
</dbReference>
<evidence type="ECO:0000313" key="9">
    <source>
        <dbReference type="Proteomes" id="UP000199161"/>
    </source>
</evidence>
<dbReference type="SUPFAM" id="SSF55874">
    <property type="entry name" value="ATPase domain of HSP90 chaperone/DNA topoisomerase II/histidine kinase"/>
    <property type="match status" value="1"/>
</dbReference>
<dbReference type="Pfam" id="PF02518">
    <property type="entry name" value="HATPase_c"/>
    <property type="match status" value="1"/>
</dbReference>
<evidence type="ECO:0000256" key="6">
    <source>
        <dbReference type="ARBA" id="ARBA00023012"/>
    </source>
</evidence>
<dbReference type="InterPro" id="IPR005467">
    <property type="entry name" value="His_kinase_dom"/>
</dbReference>
<keyword evidence="5 8" id="KW-0418">Kinase</keyword>
<dbReference type="Gene3D" id="3.30.450.40">
    <property type="match status" value="1"/>
</dbReference>
<dbReference type="RefSeq" id="WP_089787971.1">
    <property type="nucleotide sequence ID" value="NZ_FOKW01000005.1"/>
</dbReference>
<reference evidence="9" key="1">
    <citation type="submission" date="2016-10" db="EMBL/GenBank/DDBJ databases">
        <authorList>
            <person name="Varghese N."/>
            <person name="Submissions S."/>
        </authorList>
    </citation>
    <scope>NUCLEOTIDE SEQUENCE [LARGE SCALE GENOMIC DNA]</scope>
    <source>
        <strain evidence="9">DSM 13078</strain>
    </source>
</reference>
<keyword evidence="4" id="KW-0808">Transferase</keyword>
<proteinExistence type="predicted"/>
<dbReference type="EC" id="2.7.13.3" evidence="2"/>